<dbReference type="AlphaFoldDB" id="A0A6A4YDF6"/>
<sequence length="440" mass="48034">WLYLRQIANEFTYQSSNSDGNQACTSAATLYDEVLAALLKVRNRCLSRMAATPAPTTTAAPTSTSAPATTTAAPTTTAGSGYTSKPTVCYGHLGETLDGLFGGVPGYTAEFFVTLQRGLPLESFLDTLNQRIVDAFGRPLQTRTEKKQKAKLWLTSMNDPVNRWHELRNAGLCGCRVVPASNVLSMVKRMRQTFAGDPGLDGCLLKLQIILELKQGGYIPNCVSVLNLEEGVWNAAQASPNCMPQNIVPSVWFYEPGRPVTAIPCLDEEWITPFNIEEIASRLTKHLSFRSHICEAEEELVSFFELINGPFDATEQVDHWLYLRQIANEFTYQSSNSDGNQACTSAATLYDEVLAALLKVRNRCLSRMAATPAPTTTAVPTTTSAPATTTAAPTTTAGSGWLHIQTHHVSSWLEPTAMSCIASSFKSHDQHLHLPAMRPT</sequence>
<evidence type="ECO:0000313" key="2">
    <source>
        <dbReference type="EMBL" id="KAF0695175.1"/>
    </source>
</evidence>
<protein>
    <submittedName>
        <fullName evidence="2">Uncharacterized protein</fullName>
    </submittedName>
</protein>
<reference evidence="2" key="1">
    <citation type="submission" date="2019-06" db="EMBL/GenBank/DDBJ databases">
        <title>Genomics analysis of Aphanomyces spp. identifies a new class of oomycete effector associated with host adaptation.</title>
        <authorList>
            <person name="Gaulin E."/>
        </authorList>
    </citation>
    <scope>NUCLEOTIDE SEQUENCE</scope>
    <source>
        <strain evidence="2">CBS 578.67</strain>
    </source>
</reference>
<evidence type="ECO:0000256" key="1">
    <source>
        <dbReference type="SAM" id="MobiDB-lite"/>
    </source>
</evidence>
<feature type="region of interest" description="Disordered" evidence="1">
    <location>
        <begin position="375"/>
        <end position="396"/>
    </location>
</feature>
<gene>
    <name evidence="2" type="ORF">As57867_013931</name>
</gene>
<feature type="region of interest" description="Disordered" evidence="1">
    <location>
        <begin position="53"/>
        <end position="79"/>
    </location>
</feature>
<feature type="non-terminal residue" evidence="2">
    <location>
        <position position="1"/>
    </location>
</feature>
<accession>A0A6A4YDF6</accession>
<proteinExistence type="predicted"/>
<name>A0A6A4YDF6_9STRA</name>
<comment type="caution">
    <text evidence="2">The sequence shown here is derived from an EMBL/GenBank/DDBJ whole genome shotgun (WGS) entry which is preliminary data.</text>
</comment>
<organism evidence="2">
    <name type="scientific">Aphanomyces stellatus</name>
    <dbReference type="NCBI Taxonomy" id="120398"/>
    <lineage>
        <taxon>Eukaryota</taxon>
        <taxon>Sar</taxon>
        <taxon>Stramenopiles</taxon>
        <taxon>Oomycota</taxon>
        <taxon>Saprolegniomycetes</taxon>
        <taxon>Saprolegniales</taxon>
        <taxon>Verrucalvaceae</taxon>
        <taxon>Aphanomyces</taxon>
    </lineage>
</organism>
<feature type="compositionally biased region" description="Low complexity" evidence="1">
    <location>
        <begin position="53"/>
        <end position="78"/>
    </location>
</feature>
<dbReference type="EMBL" id="VJMH01005499">
    <property type="protein sequence ID" value="KAF0695175.1"/>
    <property type="molecule type" value="Genomic_DNA"/>
</dbReference>